<evidence type="ECO:0000256" key="10">
    <source>
        <dbReference type="SAM" id="MobiDB-lite"/>
    </source>
</evidence>
<dbReference type="GO" id="GO:0005876">
    <property type="term" value="C:spindle microtubule"/>
    <property type="evidence" value="ECO:0007669"/>
    <property type="project" value="TreeGrafter"/>
</dbReference>
<evidence type="ECO:0000313" key="13">
    <source>
        <dbReference type="Proteomes" id="UP000005824"/>
    </source>
</evidence>
<organism evidence="12 13">
    <name type="scientific">Chthoniobacter flavus Ellin428</name>
    <dbReference type="NCBI Taxonomy" id="497964"/>
    <lineage>
        <taxon>Bacteria</taxon>
        <taxon>Pseudomonadati</taxon>
        <taxon>Verrucomicrobiota</taxon>
        <taxon>Spartobacteria</taxon>
        <taxon>Chthoniobacterales</taxon>
        <taxon>Chthoniobacteraceae</taxon>
        <taxon>Chthoniobacter</taxon>
    </lineage>
</organism>
<dbReference type="AlphaFoldDB" id="B4CUM6"/>
<gene>
    <name evidence="12" type="ORF">CfE428DRAFT_0389</name>
</gene>
<comment type="subcellular location">
    <subcellularLocation>
        <location evidence="1">Cytoplasm</location>
        <location evidence="1">Cytoskeleton</location>
    </subcellularLocation>
</comment>
<keyword evidence="3" id="KW-0963">Cytoplasm</keyword>
<sequence precursor="true">MNTRLFLSFFRVAAAALLGVSAVAADIPPTAPPALDDLIKQGAEFDDRFDAKDALQYYNQAEKLDPKNADVLVRIARQYRYMLADASSKAEKLRLGHIALGYSERAAAAGPKDPEAQLSIAITLGKMLPYMKTKDQVDATPRIKESVDKALALDPRDDTAWHILGRWNRVLADITGLKRLLAGAVYGKLPKGSNAEAEACLHKAIAINPHRLMHYVELGRVYAQMGRKDDARRCIDKGLSMPNREKDDPETKERGREALTKLK</sequence>
<keyword evidence="6" id="KW-0206">Cytoskeleton</keyword>
<dbReference type="PANTHER" id="PTHR16056">
    <property type="entry name" value="REGULATOR OF MICROTUBULE DYNAMICS PROTEIN"/>
    <property type="match status" value="1"/>
</dbReference>
<dbReference type="STRING" id="497964.CfE428DRAFT_0389"/>
<dbReference type="InterPro" id="IPR019734">
    <property type="entry name" value="TPR_rpt"/>
</dbReference>
<evidence type="ECO:0000256" key="5">
    <source>
        <dbReference type="ARBA" id="ARBA00022803"/>
    </source>
</evidence>
<dbReference type="RefSeq" id="WP_006977716.1">
    <property type="nucleotide sequence ID" value="NZ_ABVL01000001.1"/>
</dbReference>
<evidence type="ECO:0000313" key="12">
    <source>
        <dbReference type="EMBL" id="EDY22264.1"/>
    </source>
</evidence>
<dbReference type="Proteomes" id="UP000005824">
    <property type="component" value="Unassembled WGS sequence"/>
</dbReference>
<protein>
    <recommendedName>
        <fullName evidence="7">Regulator of microtubule dynamics protein 1</fullName>
    </recommendedName>
    <alternativeName>
        <fullName evidence="8">Protein FAM82B</fullName>
    </alternativeName>
</protein>
<keyword evidence="13" id="KW-1185">Reference proteome</keyword>
<evidence type="ECO:0000256" key="4">
    <source>
        <dbReference type="ARBA" id="ARBA00022737"/>
    </source>
</evidence>
<proteinExistence type="predicted"/>
<dbReference type="GO" id="GO:0097431">
    <property type="term" value="C:mitotic spindle pole"/>
    <property type="evidence" value="ECO:0007669"/>
    <property type="project" value="TreeGrafter"/>
</dbReference>
<evidence type="ECO:0000256" key="2">
    <source>
        <dbReference type="ARBA" id="ARBA00011375"/>
    </source>
</evidence>
<feature type="compositionally biased region" description="Basic and acidic residues" evidence="10">
    <location>
        <begin position="243"/>
        <end position="263"/>
    </location>
</feature>
<evidence type="ECO:0000256" key="9">
    <source>
        <dbReference type="PROSITE-ProRule" id="PRU00339"/>
    </source>
</evidence>
<dbReference type="Gene3D" id="1.25.40.10">
    <property type="entry name" value="Tetratricopeptide repeat domain"/>
    <property type="match status" value="2"/>
</dbReference>
<keyword evidence="11" id="KW-0732">Signal</keyword>
<dbReference type="InterPro" id="IPR011990">
    <property type="entry name" value="TPR-like_helical_dom_sf"/>
</dbReference>
<dbReference type="InterPro" id="IPR049039">
    <property type="entry name" value="RMD1-3_a_helical_rpt"/>
</dbReference>
<dbReference type="PROSITE" id="PS50005">
    <property type="entry name" value="TPR"/>
    <property type="match status" value="1"/>
</dbReference>
<dbReference type="Pfam" id="PF21033">
    <property type="entry name" value="RMD1-3"/>
    <property type="match status" value="1"/>
</dbReference>
<dbReference type="EMBL" id="ABVL01000001">
    <property type="protein sequence ID" value="EDY22264.1"/>
    <property type="molecule type" value="Genomic_DNA"/>
</dbReference>
<reference evidence="12 13" key="1">
    <citation type="journal article" date="2011" name="J. Bacteriol.">
        <title>Genome sequence of Chthoniobacter flavus Ellin428, an aerobic heterotrophic soil bacterium.</title>
        <authorList>
            <person name="Kant R."/>
            <person name="van Passel M.W."/>
            <person name="Palva A."/>
            <person name="Lucas S."/>
            <person name="Lapidus A."/>
            <person name="Glavina Del Rio T."/>
            <person name="Dalin E."/>
            <person name="Tice H."/>
            <person name="Bruce D."/>
            <person name="Goodwin L."/>
            <person name="Pitluck S."/>
            <person name="Larimer F.W."/>
            <person name="Land M.L."/>
            <person name="Hauser L."/>
            <person name="Sangwan P."/>
            <person name="de Vos W.M."/>
            <person name="Janssen P.H."/>
            <person name="Smidt H."/>
        </authorList>
    </citation>
    <scope>NUCLEOTIDE SEQUENCE [LARGE SCALE GENOMIC DNA]</scope>
    <source>
        <strain evidence="12 13">Ellin428</strain>
    </source>
</reference>
<dbReference type="InParanoid" id="B4CUM6"/>
<name>B4CUM6_9BACT</name>
<dbReference type="GO" id="GO:0005737">
    <property type="term" value="C:cytoplasm"/>
    <property type="evidence" value="ECO:0007669"/>
    <property type="project" value="TreeGrafter"/>
</dbReference>
<evidence type="ECO:0000256" key="6">
    <source>
        <dbReference type="ARBA" id="ARBA00023212"/>
    </source>
</evidence>
<dbReference type="GO" id="GO:0008017">
    <property type="term" value="F:microtubule binding"/>
    <property type="evidence" value="ECO:0007669"/>
    <property type="project" value="TreeGrafter"/>
</dbReference>
<evidence type="ECO:0000256" key="11">
    <source>
        <dbReference type="SAM" id="SignalP"/>
    </source>
</evidence>
<evidence type="ECO:0000256" key="7">
    <source>
        <dbReference type="ARBA" id="ARBA00039966"/>
    </source>
</evidence>
<comment type="subunit">
    <text evidence="2">Interacts with microtubules.</text>
</comment>
<evidence type="ECO:0000256" key="1">
    <source>
        <dbReference type="ARBA" id="ARBA00004245"/>
    </source>
</evidence>
<feature type="repeat" description="TPR" evidence="9">
    <location>
        <begin position="35"/>
        <end position="68"/>
    </location>
</feature>
<keyword evidence="5 9" id="KW-0802">TPR repeat</keyword>
<evidence type="ECO:0000256" key="8">
    <source>
        <dbReference type="ARBA" id="ARBA00041958"/>
    </source>
</evidence>
<feature type="signal peptide" evidence="11">
    <location>
        <begin position="1"/>
        <end position="24"/>
    </location>
</feature>
<accession>B4CUM6</accession>
<dbReference type="PANTHER" id="PTHR16056:SF16">
    <property type="entry name" value="REGULATOR OF MICROTUBULE DYNAMICS PROTEIN 1"/>
    <property type="match status" value="1"/>
</dbReference>
<keyword evidence="4" id="KW-0677">Repeat</keyword>
<dbReference type="eggNOG" id="COG0457">
    <property type="taxonomic scope" value="Bacteria"/>
</dbReference>
<feature type="chain" id="PRO_5002802118" description="Regulator of microtubule dynamics protein 1" evidence="11">
    <location>
        <begin position="25"/>
        <end position="263"/>
    </location>
</feature>
<dbReference type="SUPFAM" id="SSF48452">
    <property type="entry name" value="TPR-like"/>
    <property type="match status" value="1"/>
</dbReference>
<dbReference type="SMART" id="SM00028">
    <property type="entry name" value="TPR"/>
    <property type="match status" value="3"/>
</dbReference>
<feature type="region of interest" description="Disordered" evidence="10">
    <location>
        <begin position="233"/>
        <end position="263"/>
    </location>
</feature>
<comment type="caution">
    <text evidence="12">The sequence shown here is derived from an EMBL/GenBank/DDBJ whole genome shotgun (WGS) entry which is preliminary data.</text>
</comment>
<evidence type="ECO:0000256" key="3">
    <source>
        <dbReference type="ARBA" id="ARBA00022490"/>
    </source>
</evidence>